<evidence type="ECO:0000259" key="1">
    <source>
        <dbReference type="Pfam" id="PF20150"/>
    </source>
</evidence>
<comment type="caution">
    <text evidence="2">The sequence shown here is derived from an EMBL/GenBank/DDBJ whole genome shotgun (WGS) entry which is preliminary data.</text>
</comment>
<dbReference type="AlphaFoldDB" id="A0A1Y1ZYJ7"/>
<protein>
    <recommendedName>
        <fullName evidence="1">2EXR domain-containing protein</fullName>
    </recommendedName>
</protein>
<feature type="domain" description="2EXR" evidence="1">
    <location>
        <begin position="3"/>
        <end position="71"/>
    </location>
</feature>
<dbReference type="Pfam" id="PF20150">
    <property type="entry name" value="2EXR"/>
    <property type="match status" value="1"/>
</dbReference>
<keyword evidence="3" id="KW-1185">Reference proteome</keyword>
<name>A0A1Y1ZYJ7_9PLEO</name>
<dbReference type="EMBL" id="MCFA01000026">
    <property type="protein sequence ID" value="ORY15329.1"/>
    <property type="molecule type" value="Genomic_DNA"/>
</dbReference>
<gene>
    <name evidence="2" type="ORF">BCR34DRAFT_598567</name>
</gene>
<proteinExistence type="predicted"/>
<evidence type="ECO:0000313" key="2">
    <source>
        <dbReference type="EMBL" id="ORY15329.1"/>
    </source>
</evidence>
<dbReference type="InterPro" id="IPR045518">
    <property type="entry name" value="2EXR"/>
</dbReference>
<evidence type="ECO:0000313" key="3">
    <source>
        <dbReference type="Proteomes" id="UP000193144"/>
    </source>
</evidence>
<accession>A0A1Y1ZYJ7</accession>
<dbReference type="Proteomes" id="UP000193144">
    <property type="component" value="Unassembled WGS sequence"/>
</dbReference>
<sequence>MAFERFGSLPPELRIQIWEKALSVPTVWAATRNYDTGYALGIEPTHICKRFIGPEPYLAGLACRESRQLMERSFSKPLRGWTDSMTAMGASWVYLDRTVIYLGDTAAAAELLATLDADEVTRFRHVALSDFAPAAISSDRIYRLHKVRRDLEASCPDLQTIIIQRVDRIPEETESVREVLSGEMADLYATVLEHPEFVIGHEERRSRYLQSLLHKYLGVRHPNIHLLSPEIAVPLP</sequence>
<dbReference type="OrthoDB" id="3473305at2759"/>
<organism evidence="2 3">
    <name type="scientific">Clohesyomyces aquaticus</name>
    <dbReference type="NCBI Taxonomy" id="1231657"/>
    <lineage>
        <taxon>Eukaryota</taxon>
        <taxon>Fungi</taxon>
        <taxon>Dikarya</taxon>
        <taxon>Ascomycota</taxon>
        <taxon>Pezizomycotina</taxon>
        <taxon>Dothideomycetes</taxon>
        <taxon>Pleosporomycetidae</taxon>
        <taxon>Pleosporales</taxon>
        <taxon>Lindgomycetaceae</taxon>
        <taxon>Clohesyomyces</taxon>
    </lineage>
</organism>
<reference evidence="2 3" key="1">
    <citation type="submission" date="2016-07" db="EMBL/GenBank/DDBJ databases">
        <title>Pervasive Adenine N6-methylation of Active Genes in Fungi.</title>
        <authorList>
            <consortium name="DOE Joint Genome Institute"/>
            <person name="Mondo S.J."/>
            <person name="Dannebaum R.O."/>
            <person name="Kuo R.C."/>
            <person name="Labutti K."/>
            <person name="Haridas S."/>
            <person name="Kuo A."/>
            <person name="Salamov A."/>
            <person name="Ahrendt S.R."/>
            <person name="Lipzen A."/>
            <person name="Sullivan W."/>
            <person name="Andreopoulos W.B."/>
            <person name="Clum A."/>
            <person name="Lindquist E."/>
            <person name="Daum C."/>
            <person name="Ramamoorthy G.K."/>
            <person name="Gryganskyi A."/>
            <person name="Culley D."/>
            <person name="Magnuson J.K."/>
            <person name="James T.Y."/>
            <person name="O'Malley M.A."/>
            <person name="Stajich J.E."/>
            <person name="Spatafora J.W."/>
            <person name="Visel A."/>
            <person name="Grigoriev I.V."/>
        </authorList>
    </citation>
    <scope>NUCLEOTIDE SEQUENCE [LARGE SCALE GENOMIC DNA]</scope>
    <source>
        <strain evidence="2 3">CBS 115471</strain>
    </source>
</reference>